<comment type="catalytic activity">
    <reaction evidence="1">
        <text>a monocarboxylic acid amide + H2O = a monocarboxylate + NH4(+)</text>
        <dbReference type="Rhea" id="RHEA:12020"/>
        <dbReference type="ChEBI" id="CHEBI:15377"/>
        <dbReference type="ChEBI" id="CHEBI:28938"/>
        <dbReference type="ChEBI" id="CHEBI:35757"/>
        <dbReference type="ChEBI" id="CHEBI:83628"/>
        <dbReference type="EC" id="3.5.1.4"/>
    </reaction>
</comment>
<dbReference type="EC" id="3.5.1.4" evidence="3"/>
<dbReference type="NCBIfam" id="NF004815">
    <property type="entry name" value="PRK06169.1"/>
    <property type="match status" value="1"/>
</dbReference>
<reference evidence="5 6" key="1">
    <citation type="submission" date="2016-06" db="EMBL/GenBank/DDBJ databases">
        <title>Complete genome sequence of a saline-alkali tolerant type strain Dietzia timorensis ID05-A0528T.</title>
        <authorList>
            <person name="Wu X."/>
        </authorList>
    </citation>
    <scope>NUCLEOTIDE SEQUENCE [LARGE SCALE GENOMIC DNA]</scope>
    <source>
        <strain evidence="5 6">ID05-A0528</strain>
    </source>
</reference>
<organism evidence="5 6">
    <name type="scientific">Dietzia timorensis</name>
    <dbReference type="NCBI Taxonomy" id="499555"/>
    <lineage>
        <taxon>Bacteria</taxon>
        <taxon>Bacillati</taxon>
        <taxon>Actinomycetota</taxon>
        <taxon>Actinomycetes</taxon>
        <taxon>Mycobacteriales</taxon>
        <taxon>Dietziaceae</taxon>
        <taxon>Dietzia</taxon>
    </lineage>
</organism>
<dbReference type="STRING" id="499555.BJL86_3190"/>
<keyword evidence="6" id="KW-1185">Reference proteome</keyword>
<dbReference type="KEGG" id="dtm:BJL86_3190"/>
<dbReference type="InterPro" id="IPR000120">
    <property type="entry name" value="Amidase"/>
</dbReference>
<dbReference type="Proteomes" id="UP000186104">
    <property type="component" value="Chromosome"/>
</dbReference>
<dbReference type="PROSITE" id="PS00571">
    <property type="entry name" value="AMIDASES"/>
    <property type="match status" value="1"/>
</dbReference>
<comment type="similarity">
    <text evidence="2">Belongs to the amidase family.</text>
</comment>
<accession>A0A173LQG0</accession>
<dbReference type="InterPro" id="IPR023631">
    <property type="entry name" value="Amidase_dom"/>
</dbReference>
<name>A0A173LQG0_9ACTN</name>
<dbReference type="AlphaFoldDB" id="A0A173LQG0"/>
<dbReference type="InterPro" id="IPR020556">
    <property type="entry name" value="Amidase_CS"/>
</dbReference>
<dbReference type="GO" id="GO:0004040">
    <property type="term" value="F:amidase activity"/>
    <property type="evidence" value="ECO:0007669"/>
    <property type="project" value="UniProtKB-EC"/>
</dbReference>
<evidence type="ECO:0000256" key="1">
    <source>
        <dbReference type="ARBA" id="ARBA00001311"/>
    </source>
</evidence>
<evidence type="ECO:0000259" key="4">
    <source>
        <dbReference type="Pfam" id="PF01425"/>
    </source>
</evidence>
<dbReference type="PANTHER" id="PTHR11895">
    <property type="entry name" value="TRANSAMIDASE"/>
    <property type="match status" value="1"/>
</dbReference>
<dbReference type="Gene3D" id="3.90.1300.10">
    <property type="entry name" value="Amidase signature (AS) domain"/>
    <property type="match status" value="1"/>
</dbReference>
<dbReference type="PANTHER" id="PTHR11895:SF7">
    <property type="entry name" value="GLUTAMYL-TRNA(GLN) AMIDOTRANSFERASE SUBUNIT A, MITOCHONDRIAL"/>
    <property type="match status" value="1"/>
</dbReference>
<proteinExistence type="inferred from homology"/>
<dbReference type="RefSeq" id="WP_067474023.1">
    <property type="nucleotide sequence ID" value="NZ_CP015961.1"/>
</dbReference>
<evidence type="ECO:0000313" key="5">
    <source>
        <dbReference type="EMBL" id="ANI93949.1"/>
    </source>
</evidence>
<evidence type="ECO:0000313" key="6">
    <source>
        <dbReference type="Proteomes" id="UP000186104"/>
    </source>
</evidence>
<protein>
    <recommendedName>
        <fullName evidence="3">amidase</fullName>
        <ecNumber evidence="3">3.5.1.4</ecNumber>
    </recommendedName>
</protein>
<gene>
    <name evidence="5" type="ORF">BJL86_3190</name>
</gene>
<evidence type="ECO:0000256" key="3">
    <source>
        <dbReference type="ARBA" id="ARBA00012922"/>
    </source>
</evidence>
<dbReference type="Pfam" id="PF01425">
    <property type="entry name" value="Amidase"/>
    <property type="match status" value="1"/>
</dbReference>
<feature type="domain" description="Amidase" evidence="4">
    <location>
        <begin position="34"/>
        <end position="475"/>
    </location>
</feature>
<dbReference type="OrthoDB" id="182039at2"/>
<sequence>MTTGHTNARFGTCAFSAAELAEQFRAGSLSPIEVADEVLAAIDAVNPQINAFCFVDPEATRHAAKESERRYRDGATLGPLDGVPASIKDVFLSKGQPTFRGSRLLAEAEGANDYAKNTADAPATAATKEAGCVIVGKNTTPEFAWKGVTDSPLMGPTRNPYDTNLTPGGSSGGSSAAVAAGLGPLSVGTDAGGSVRIPASFTGTVALKPTYGVVPMFPNSPFGTLAHAGPMTRTVLDASLYMDALIRPDGRDWSGMPPSATSPAKDGYEAAAREGMTADKPLAGVRIAFSPDLGFVRNDPEVERDVASAVRLLEDLGAQVEQPELGLTDPVDAFHVLWFAGAEAVLRPYAPGGDVRALFDRIDPSLADALQRYNGFSAQDFLDATAVRMALGNKMGALHDTYDLLVTPTMPIPPFEVGADVPPNWHSPDWTSWTPYTYLFNMTQQPALSIPCGATSAGLPTGIQIVTKRFDDRAVMRAGAALEKALGNVVPRPRVHACSAGGA</sequence>
<dbReference type="EMBL" id="CP015961">
    <property type="protein sequence ID" value="ANI93949.1"/>
    <property type="molecule type" value="Genomic_DNA"/>
</dbReference>
<dbReference type="InterPro" id="IPR036928">
    <property type="entry name" value="AS_sf"/>
</dbReference>
<dbReference type="SUPFAM" id="SSF75304">
    <property type="entry name" value="Amidase signature (AS) enzymes"/>
    <property type="match status" value="1"/>
</dbReference>
<evidence type="ECO:0000256" key="2">
    <source>
        <dbReference type="ARBA" id="ARBA00009199"/>
    </source>
</evidence>